<dbReference type="InterPro" id="IPR022310">
    <property type="entry name" value="NAD/GMP_synthase"/>
</dbReference>
<dbReference type="Gene3D" id="3.40.50.620">
    <property type="entry name" value="HUPs"/>
    <property type="match status" value="1"/>
</dbReference>
<dbReference type="InterPro" id="IPR005232">
    <property type="entry name" value="LarE"/>
</dbReference>
<evidence type="ECO:0000313" key="2">
    <source>
        <dbReference type="EMBL" id="KUO42473.1"/>
    </source>
</evidence>
<dbReference type="NCBIfam" id="TIGR00268">
    <property type="entry name" value="ATP-dependent sacrificial sulfur transferase LarE"/>
    <property type="match status" value="1"/>
</dbReference>
<proteinExistence type="predicted"/>
<organism evidence="2 3">
    <name type="scientific">Hadarchaeum yellowstonense</name>
    <dbReference type="NCBI Taxonomy" id="1776334"/>
    <lineage>
        <taxon>Archaea</taxon>
        <taxon>Methanobacteriati</taxon>
        <taxon>Candidatus Hadarchaeota</taxon>
        <taxon>Candidatus Hadarchaeia</taxon>
        <taxon>Candidatus Hadarchaeales</taxon>
        <taxon>Candidatus Hadarchaeaceae</taxon>
        <taxon>Candidatus Hadarchaeum</taxon>
    </lineage>
</organism>
<dbReference type="SUPFAM" id="SSF52402">
    <property type="entry name" value="Adenine nucleotide alpha hydrolases-like"/>
    <property type="match status" value="1"/>
</dbReference>
<dbReference type="InterPro" id="IPR052188">
    <property type="entry name" value="Ni-pincer_cofactor_biosynth"/>
</dbReference>
<name>A0A147K0S8_HADYE</name>
<feature type="domain" description="NAD/GMP synthase" evidence="1">
    <location>
        <begin position="15"/>
        <end position="81"/>
    </location>
</feature>
<dbReference type="InterPro" id="IPR014729">
    <property type="entry name" value="Rossmann-like_a/b/a_fold"/>
</dbReference>
<dbReference type="GO" id="GO:0006163">
    <property type="term" value="P:purine nucleotide metabolic process"/>
    <property type="evidence" value="ECO:0007669"/>
    <property type="project" value="UniProtKB-ARBA"/>
</dbReference>
<dbReference type="EMBL" id="LQMQ01000005">
    <property type="protein sequence ID" value="KUO42473.1"/>
    <property type="molecule type" value="Genomic_DNA"/>
</dbReference>
<dbReference type="GO" id="GO:0016783">
    <property type="term" value="F:sulfurtransferase activity"/>
    <property type="evidence" value="ECO:0007669"/>
    <property type="project" value="InterPro"/>
</dbReference>
<evidence type="ECO:0000259" key="1">
    <source>
        <dbReference type="Pfam" id="PF02540"/>
    </source>
</evidence>
<dbReference type="PIRSF" id="PIRSF006661">
    <property type="entry name" value="PP-lp_UCP006661"/>
    <property type="match status" value="1"/>
</dbReference>
<dbReference type="PANTHER" id="PTHR43169">
    <property type="entry name" value="EXSB FAMILY PROTEIN"/>
    <property type="match status" value="1"/>
</dbReference>
<comment type="caution">
    <text evidence="2">The sequence shown here is derived from an EMBL/GenBank/DDBJ whole genome shotgun (WGS) entry which is preliminary data.</text>
</comment>
<accession>A0A147K0S8</accession>
<dbReference type="PANTHER" id="PTHR43169:SF2">
    <property type="entry name" value="NAD_GMP SYNTHASE DOMAIN-CONTAINING PROTEIN"/>
    <property type="match status" value="1"/>
</dbReference>
<protein>
    <recommendedName>
        <fullName evidence="1">NAD/GMP synthase domain-containing protein</fullName>
    </recommendedName>
</protein>
<gene>
    <name evidence="2" type="ORF">APZ16_04050</name>
</gene>
<dbReference type="Proteomes" id="UP000074294">
    <property type="component" value="Unassembled WGS sequence"/>
</dbReference>
<dbReference type="CDD" id="cd01990">
    <property type="entry name" value="LarE-like"/>
    <property type="match status" value="1"/>
</dbReference>
<dbReference type="AlphaFoldDB" id="A0A147K0S8"/>
<dbReference type="STRING" id="1776334.APZ16_04050"/>
<sequence>MRLERKLQRLKATIAGCESAVAAFSGGVDSSLVCAVAHEVLGSRAVAVTALSPTYPPEELTTAKAVAERIGIGLLVVKTEEMNNPHFLKNPPDRCYHCKRELLEKLEKIRVELGFKNILDGTNRDDLADLRPGLRALREFRVISPLAVAGLTKEEVRRLASSYGLPNAEKPASPCLASRIPFGQEITAEKLKRIARGEGFLRSLGFRVVRVRDHETLARVEVGKEELPRAKELEERIRRGLKGLGYSSVEIDERGYREGGANL</sequence>
<dbReference type="Pfam" id="PF02540">
    <property type="entry name" value="NAD_synthase"/>
    <property type="match status" value="1"/>
</dbReference>
<evidence type="ECO:0000313" key="3">
    <source>
        <dbReference type="Proteomes" id="UP000074294"/>
    </source>
</evidence>
<reference evidence="2 3" key="1">
    <citation type="journal article" date="2016" name="Nat. Microbiol.">
        <title>Genomic inference of the metabolism of cosmopolitan subsurface Archaea, Hadesarchaea.</title>
        <authorList>
            <person name="Baker B.J."/>
            <person name="Saw J.H."/>
            <person name="Lind A.E."/>
            <person name="Lazar C.S."/>
            <person name="Hinrichs K.-U."/>
            <person name="Teske A.P."/>
            <person name="Ettema T.J."/>
        </authorList>
    </citation>
    <scope>NUCLEOTIDE SEQUENCE [LARGE SCALE GENOMIC DNA]</scope>
</reference>